<evidence type="ECO:0000313" key="1">
    <source>
        <dbReference type="EMBL" id="NYD25195.1"/>
    </source>
</evidence>
<comment type="caution">
    <text evidence="1">The sequence shown here is derived from an EMBL/GenBank/DDBJ whole genome shotgun (WGS) entry which is preliminary data.</text>
</comment>
<organism evidence="1 2">
    <name type="scientific">Kineococcus aurantiacus</name>
    <dbReference type="NCBI Taxonomy" id="37633"/>
    <lineage>
        <taxon>Bacteria</taxon>
        <taxon>Bacillati</taxon>
        <taxon>Actinomycetota</taxon>
        <taxon>Actinomycetes</taxon>
        <taxon>Kineosporiales</taxon>
        <taxon>Kineosporiaceae</taxon>
        <taxon>Kineococcus</taxon>
    </lineage>
</organism>
<dbReference type="AlphaFoldDB" id="A0A7Y9DQZ6"/>
<keyword evidence="2" id="KW-1185">Reference proteome</keyword>
<accession>A0A7Y9DQZ6</accession>
<name>A0A7Y9DQZ6_9ACTN</name>
<reference evidence="1 2" key="1">
    <citation type="submission" date="2020-07" db="EMBL/GenBank/DDBJ databases">
        <title>Sequencing the genomes of 1000 actinobacteria strains.</title>
        <authorList>
            <person name="Klenk H.-P."/>
        </authorList>
    </citation>
    <scope>NUCLEOTIDE SEQUENCE [LARGE SCALE GENOMIC DNA]</scope>
    <source>
        <strain evidence="1 2">DSM 7487</strain>
    </source>
</reference>
<sequence length="154" mass="16316">MVAAAAVEGTLDEVGLRGRSPVCVVQGWVRAQVDVDHPGTPAAAIPVFDQRGPLGVTEGVWIGVVSFRADGRQRRELSIVSVARPAKAQGALGRRSLEVRLVGACDSLDGQFVAVQLFERIRTQPLSASAESVALQAVEDAGRAQQWMLHGNHG</sequence>
<dbReference type="EMBL" id="JACCBB010000002">
    <property type="protein sequence ID" value="NYD25195.1"/>
    <property type="molecule type" value="Genomic_DNA"/>
</dbReference>
<protein>
    <submittedName>
        <fullName evidence="1">FAD synthase</fullName>
    </submittedName>
</protein>
<evidence type="ECO:0000313" key="2">
    <source>
        <dbReference type="Proteomes" id="UP000521922"/>
    </source>
</evidence>
<dbReference type="RefSeq" id="WP_179757421.1">
    <property type="nucleotide sequence ID" value="NZ_BAAAGN010000002.1"/>
</dbReference>
<gene>
    <name evidence="1" type="ORF">BJ968_004804</name>
</gene>
<proteinExistence type="predicted"/>
<dbReference type="Proteomes" id="UP000521922">
    <property type="component" value="Unassembled WGS sequence"/>
</dbReference>